<evidence type="ECO:0000256" key="9">
    <source>
        <dbReference type="ARBA" id="ARBA00023136"/>
    </source>
</evidence>
<proteinExistence type="inferred from homology"/>
<keyword evidence="6" id="KW-0256">Endoplasmic reticulum</keyword>
<evidence type="ECO:0000256" key="8">
    <source>
        <dbReference type="ARBA" id="ARBA00023134"/>
    </source>
</evidence>
<protein>
    <recommendedName>
        <fullName evidence="3">Signal recognition particle receptor subunit beta</fullName>
    </recommendedName>
</protein>
<dbReference type="OMA" id="IHATDSH"/>
<keyword evidence="7" id="KW-1133">Transmembrane helix</keyword>
<keyword evidence="10" id="KW-0675">Receptor</keyword>
<name>K0T6J3_THAOC</name>
<dbReference type="GO" id="GO:0005525">
    <property type="term" value="F:GTP binding"/>
    <property type="evidence" value="ECO:0007669"/>
    <property type="project" value="UniProtKB-KW"/>
</dbReference>
<keyword evidence="5" id="KW-0547">Nucleotide-binding</keyword>
<gene>
    <name evidence="11" type="ORF">THAOC_05115</name>
</gene>
<dbReference type="Gene3D" id="3.40.50.300">
    <property type="entry name" value="P-loop containing nucleotide triphosphate hydrolases"/>
    <property type="match status" value="1"/>
</dbReference>
<comment type="similarity">
    <text evidence="2">Belongs to the SRP receptor beta subunit family.</text>
</comment>
<accession>K0T6J3</accession>
<evidence type="ECO:0000256" key="7">
    <source>
        <dbReference type="ARBA" id="ARBA00022989"/>
    </source>
</evidence>
<dbReference type="AlphaFoldDB" id="K0T6J3"/>
<dbReference type="Proteomes" id="UP000266841">
    <property type="component" value="Unassembled WGS sequence"/>
</dbReference>
<reference evidence="11 12" key="1">
    <citation type="journal article" date="2012" name="Genome Biol.">
        <title>Genome and low-iron response of an oceanic diatom adapted to chronic iron limitation.</title>
        <authorList>
            <person name="Lommer M."/>
            <person name="Specht M."/>
            <person name="Roy A.S."/>
            <person name="Kraemer L."/>
            <person name="Andreson R."/>
            <person name="Gutowska M.A."/>
            <person name="Wolf J."/>
            <person name="Bergner S.V."/>
            <person name="Schilhabel M.B."/>
            <person name="Klostermeier U.C."/>
            <person name="Beiko R.G."/>
            <person name="Rosenstiel P."/>
            <person name="Hippler M."/>
            <person name="Laroche J."/>
        </authorList>
    </citation>
    <scope>NUCLEOTIDE SEQUENCE [LARGE SCALE GENOMIC DNA]</scope>
    <source>
        <strain evidence="11 12">CCMP1005</strain>
    </source>
</reference>
<evidence type="ECO:0000256" key="4">
    <source>
        <dbReference type="ARBA" id="ARBA00022692"/>
    </source>
</evidence>
<organism evidence="11 12">
    <name type="scientific">Thalassiosira oceanica</name>
    <name type="common">Marine diatom</name>
    <dbReference type="NCBI Taxonomy" id="159749"/>
    <lineage>
        <taxon>Eukaryota</taxon>
        <taxon>Sar</taxon>
        <taxon>Stramenopiles</taxon>
        <taxon>Ochrophyta</taxon>
        <taxon>Bacillariophyta</taxon>
        <taxon>Coscinodiscophyceae</taxon>
        <taxon>Thalassiosirophycidae</taxon>
        <taxon>Thalassiosirales</taxon>
        <taxon>Thalassiosiraceae</taxon>
        <taxon>Thalassiosira</taxon>
    </lineage>
</organism>
<evidence type="ECO:0000256" key="6">
    <source>
        <dbReference type="ARBA" id="ARBA00022824"/>
    </source>
</evidence>
<keyword evidence="8" id="KW-0342">GTP-binding</keyword>
<keyword evidence="9" id="KW-0472">Membrane</keyword>
<keyword evidence="12" id="KW-1185">Reference proteome</keyword>
<dbReference type="InterPro" id="IPR027417">
    <property type="entry name" value="P-loop_NTPase"/>
</dbReference>
<sequence>MATTRDGERASNVRPIFYSTRRAVAPLLPPPVLRAIHATDSHFVVHHASFTDEYLHSEPSVSILSAILLACTVWKAFQIVWTSSTSRSTAHLSKNEDTVLGNLVGASRDRHQNGDDGFSPPFKDTVVICGASYSGKTTLLYLLCSDGPTTLPMTVTSLVANVGYISSDDSIDGSAEDATLLRLIDYPGHPSLSSQLSSLLNSENTSRVIFAIDSSQSVADGAALLYKRILTNLEASQSWSARGCKMPVLVVCTKSDVKGSKNYKRMKIQIRNELDRLRKIDLELKLNSESSAAAFPIKGRSIDLDNLGDGIPIALHFVESGIGDGGIDVIKEFVLTGALPEERNK</sequence>
<comment type="subcellular location">
    <subcellularLocation>
        <location evidence="1">Endoplasmic reticulum membrane</location>
        <topology evidence="1">Single-pass membrane protein</topology>
    </subcellularLocation>
</comment>
<evidence type="ECO:0000256" key="10">
    <source>
        <dbReference type="ARBA" id="ARBA00023170"/>
    </source>
</evidence>
<evidence type="ECO:0000256" key="1">
    <source>
        <dbReference type="ARBA" id="ARBA00004389"/>
    </source>
</evidence>
<keyword evidence="4" id="KW-0812">Transmembrane</keyword>
<evidence type="ECO:0000313" key="12">
    <source>
        <dbReference type="Proteomes" id="UP000266841"/>
    </source>
</evidence>
<comment type="caution">
    <text evidence="11">The sequence shown here is derived from an EMBL/GenBank/DDBJ whole genome shotgun (WGS) entry which is preliminary data.</text>
</comment>
<dbReference type="Pfam" id="PF09439">
    <property type="entry name" value="SRPRB"/>
    <property type="match status" value="1"/>
</dbReference>
<evidence type="ECO:0000256" key="5">
    <source>
        <dbReference type="ARBA" id="ARBA00022741"/>
    </source>
</evidence>
<evidence type="ECO:0000256" key="3">
    <source>
        <dbReference type="ARBA" id="ARBA00020256"/>
    </source>
</evidence>
<evidence type="ECO:0000313" key="11">
    <source>
        <dbReference type="EMBL" id="EJK73270.1"/>
    </source>
</evidence>
<evidence type="ECO:0000256" key="2">
    <source>
        <dbReference type="ARBA" id="ARBA00005619"/>
    </source>
</evidence>
<dbReference type="GO" id="GO:0005789">
    <property type="term" value="C:endoplasmic reticulum membrane"/>
    <property type="evidence" value="ECO:0007669"/>
    <property type="project" value="UniProtKB-SubCell"/>
</dbReference>
<dbReference type="eggNOG" id="KOG0090">
    <property type="taxonomic scope" value="Eukaryota"/>
</dbReference>
<dbReference type="SUPFAM" id="SSF52540">
    <property type="entry name" value="P-loop containing nucleoside triphosphate hydrolases"/>
    <property type="match status" value="1"/>
</dbReference>
<dbReference type="OrthoDB" id="41266at2759"/>
<dbReference type="EMBL" id="AGNL01004640">
    <property type="protein sequence ID" value="EJK73270.1"/>
    <property type="molecule type" value="Genomic_DNA"/>
</dbReference>
<dbReference type="InterPro" id="IPR019009">
    <property type="entry name" value="SRP_receptor_beta_su"/>
</dbReference>